<dbReference type="STRING" id="458.Lrub_2349"/>
<reference evidence="1 2" key="1">
    <citation type="submission" date="2015-11" db="EMBL/GenBank/DDBJ databases">
        <title>Genomic analysis of 38 Legionella species identifies large and diverse effector repertoires.</title>
        <authorList>
            <person name="Burstein D."/>
            <person name="Amaro F."/>
            <person name="Zusman T."/>
            <person name="Lifshitz Z."/>
            <person name="Cohen O."/>
            <person name="Gilbert J.A."/>
            <person name="Pupko T."/>
            <person name="Shuman H.A."/>
            <person name="Segal G."/>
        </authorList>
    </citation>
    <scope>NUCLEOTIDE SEQUENCE [LARGE SCALE GENOMIC DNA]</scope>
    <source>
        <strain evidence="1 2">WA-270A-C2</strain>
    </source>
</reference>
<keyword evidence="2" id="KW-1185">Reference proteome</keyword>
<dbReference type="EMBL" id="LNYT01000022">
    <property type="protein sequence ID" value="KTD45552.1"/>
    <property type="molecule type" value="Genomic_DNA"/>
</dbReference>
<dbReference type="OrthoDB" id="5649126at2"/>
<evidence type="ECO:0000313" key="1">
    <source>
        <dbReference type="EMBL" id="KTD45552.1"/>
    </source>
</evidence>
<organism evidence="1 2">
    <name type="scientific">Legionella rubrilucens</name>
    <dbReference type="NCBI Taxonomy" id="458"/>
    <lineage>
        <taxon>Bacteria</taxon>
        <taxon>Pseudomonadati</taxon>
        <taxon>Pseudomonadota</taxon>
        <taxon>Gammaproteobacteria</taxon>
        <taxon>Legionellales</taxon>
        <taxon>Legionellaceae</taxon>
        <taxon>Legionella</taxon>
    </lineage>
</organism>
<dbReference type="RefSeq" id="WP_058532340.1">
    <property type="nucleotide sequence ID" value="NZ_CAAAIN010000002.1"/>
</dbReference>
<dbReference type="PATRIC" id="fig|458.5.peg.2452"/>
<comment type="caution">
    <text evidence="1">The sequence shown here is derived from an EMBL/GenBank/DDBJ whole genome shotgun (WGS) entry which is preliminary data.</text>
</comment>
<gene>
    <name evidence="1" type="ORF">Lrub_2349</name>
</gene>
<name>A0A0W0XMG2_9GAMM</name>
<dbReference type="Proteomes" id="UP000054608">
    <property type="component" value="Unassembled WGS sequence"/>
</dbReference>
<dbReference type="AlphaFoldDB" id="A0A0W0XMG2"/>
<proteinExistence type="predicted"/>
<protein>
    <submittedName>
        <fullName evidence="1">Uncharacterized protein</fullName>
    </submittedName>
</protein>
<accession>A0A0W0XMG2</accession>
<sequence length="298" mass="34152">MTLPEQIKHLLIQDKTREAIALINHLSQQELERRDQGAHDYLFDFAIRHSRNPQVFHALIARYASLIGNKRLKPLTLDCHPSFSNHLDEAFMMGKLPILRHGSLTQYKNLMNLQKTIYCHRLMDEIKKLSLYGAKLLVEVLRPAQKQAIEKAIIDYEKMLIDYKNFNAILSASEPLNRGAETFKKAVIIQNMAFQLLNTTYQFLGNDHRSLISYQHAAKDILHSHPSIVRTCRGLGKIITDIGNAIAYYTGLGLLVSLSQGKVQEFKTGRWTLFAVKSKTQQQQEMILNLLETFPLLV</sequence>
<evidence type="ECO:0000313" key="2">
    <source>
        <dbReference type="Proteomes" id="UP000054608"/>
    </source>
</evidence>